<dbReference type="PATRIC" id="fig|743722.3.peg.3348"/>
<dbReference type="EMBL" id="CP002584">
    <property type="protein sequence ID" value="ADZ79675.1"/>
    <property type="molecule type" value="Genomic_DNA"/>
</dbReference>
<evidence type="ECO:0008006" key="2">
    <source>
        <dbReference type="Google" id="ProtNLM"/>
    </source>
</evidence>
<proteinExistence type="predicted"/>
<protein>
    <recommendedName>
        <fullName evidence="2">SusD/RagB family nutrient-binding outer membrane lipoprotein</fullName>
    </recommendedName>
</protein>
<dbReference type="STRING" id="743722.Sph21_3132"/>
<gene>
    <name evidence="1" type="ordered locus">Sph21_3132</name>
</gene>
<name>F4C225_SPHS2</name>
<dbReference type="HOGENOM" id="CLU_025928_1_0_10"/>
<organism evidence="1">
    <name type="scientific">Sphingobacterium sp. (strain 21)</name>
    <dbReference type="NCBI Taxonomy" id="743722"/>
    <lineage>
        <taxon>Bacteria</taxon>
        <taxon>Pseudomonadati</taxon>
        <taxon>Bacteroidota</taxon>
        <taxon>Sphingobacteriia</taxon>
        <taxon>Sphingobacteriales</taxon>
        <taxon>Sphingobacteriaceae</taxon>
        <taxon>Sphingobacterium</taxon>
    </lineage>
</organism>
<reference evidence="1" key="1">
    <citation type="submission" date="2011-03" db="EMBL/GenBank/DDBJ databases">
        <title>Complete sequence of Sphingobacterium sp. 21.</title>
        <authorList>
            <consortium name="US DOE Joint Genome Institute"/>
            <person name="Lucas S."/>
            <person name="Copeland A."/>
            <person name="Lapidus A."/>
            <person name="Cheng J.-F."/>
            <person name="Goodwin L."/>
            <person name="Pitluck S."/>
            <person name="Davenport K."/>
            <person name="Detter J.C."/>
            <person name="Han C."/>
            <person name="Tapia R."/>
            <person name="Land M."/>
            <person name="Hauser L."/>
            <person name="Kyrpides N."/>
            <person name="Ivanova N."/>
            <person name="Ovchinnikova G."/>
            <person name="Pagani I."/>
            <person name="Siebers A.K."/>
            <person name="Allgaier M."/>
            <person name="Thelen M.P."/>
            <person name="Hugenholtz P."/>
            <person name="Woyke T."/>
        </authorList>
    </citation>
    <scope>NUCLEOTIDE SEQUENCE</scope>
    <source>
        <strain evidence="1">21</strain>
    </source>
</reference>
<accession>F4C225</accession>
<dbReference type="eggNOG" id="COG4198">
    <property type="taxonomic scope" value="Bacteria"/>
</dbReference>
<dbReference type="SUPFAM" id="SSF48452">
    <property type="entry name" value="TPR-like"/>
    <property type="match status" value="1"/>
</dbReference>
<dbReference type="Gene3D" id="1.25.40.390">
    <property type="match status" value="1"/>
</dbReference>
<dbReference type="KEGG" id="shg:Sph21_3132"/>
<dbReference type="AlphaFoldDB" id="F4C225"/>
<dbReference type="InterPro" id="IPR041662">
    <property type="entry name" value="SusD-like_2"/>
</dbReference>
<evidence type="ECO:0000313" key="1">
    <source>
        <dbReference type="EMBL" id="ADZ79675.1"/>
    </source>
</evidence>
<dbReference type="InterPro" id="IPR011990">
    <property type="entry name" value="TPR-like_helical_dom_sf"/>
</dbReference>
<dbReference type="OrthoDB" id="9766256at2"/>
<sequence length="527" mass="59878">MKRYFLTMGLCVASLIYTTSCKKSSFDEFYRDPSKVTEVTVERQFTGMIYSYRQLIVPDYRNLFVTLRPTIFRYLHISGWFNEPNQLVPGGAAIEDRWSRYYEGLAQYRELETTYNNSVDAEKAEKRIFFLAGKVLFYDQTQQTVDLHGDIPWSKAGMLSTNKSDYQSSYPAYDKAEDIYTVMLDELKAISEELNTITLSEAIQARFKTQDIINNGDLALWKRYCNSLRLRMLMRVSESSTFSSRATQELAEIVGNEASYPLITANEQNAQIEIYSLDDNSIHTRGIRDAFEADGWYANLASKVMVDHMVGNGDPRLPFIFEPGAAANGQFKGLDQSLASATQSDLARGGTISIFNRSTISRNQYFPGILFSAAETNLLLAEYYLKNGNSGLAKTSFENAVRESVDLYRDIRSRSNDNTVPAAATPTETQISTYLSNLNWDGASNKIQLIATQKWLHFNVIQTVQAWSENRRLDYPQFSFVVQNSDIQKTVPVKFNLPPSEPVYNAANYEAVKAQDNVNTKLFWDVN</sequence>
<dbReference type="Pfam" id="PF12771">
    <property type="entry name" value="SusD-like_2"/>
    <property type="match status" value="1"/>
</dbReference>